<evidence type="ECO:0000256" key="1">
    <source>
        <dbReference type="SAM" id="Phobius"/>
    </source>
</evidence>
<name>A0AAU8JVU1_9ACTN</name>
<reference evidence="2" key="1">
    <citation type="submission" date="2024-06" db="EMBL/GenBank/DDBJ databases">
        <title>The genome sequences of Kitasatospora sp. strain HUAS MG31.</title>
        <authorList>
            <person name="Mo P."/>
        </authorList>
    </citation>
    <scope>NUCLEOTIDE SEQUENCE</scope>
    <source>
        <strain evidence="2">HUAS MG31</strain>
    </source>
</reference>
<dbReference type="KEGG" id="kcm:ABWK59_16640"/>
<dbReference type="AlphaFoldDB" id="A0AAU8JVU1"/>
<feature type="transmembrane region" description="Helical" evidence="1">
    <location>
        <begin position="50"/>
        <end position="70"/>
    </location>
</feature>
<keyword evidence="1" id="KW-0472">Membrane</keyword>
<organism evidence="2">
    <name type="scientific">Kitasatospora camelliae</name>
    <dbReference type="NCBI Taxonomy" id="3156397"/>
    <lineage>
        <taxon>Bacteria</taxon>
        <taxon>Bacillati</taxon>
        <taxon>Actinomycetota</taxon>
        <taxon>Actinomycetes</taxon>
        <taxon>Kitasatosporales</taxon>
        <taxon>Streptomycetaceae</taxon>
        <taxon>Kitasatospora</taxon>
    </lineage>
</organism>
<keyword evidence="1" id="KW-1133">Transmembrane helix</keyword>
<dbReference type="EMBL" id="CP159872">
    <property type="protein sequence ID" value="XCM80432.1"/>
    <property type="molecule type" value="Genomic_DNA"/>
</dbReference>
<proteinExistence type="predicted"/>
<evidence type="ECO:0000313" key="2">
    <source>
        <dbReference type="EMBL" id="XCM80432.1"/>
    </source>
</evidence>
<accession>A0AAU8JVU1</accession>
<sequence>MSSDVQPDPVHEDVLVDVLTRTGESFRGDPAAAMAGVLDRGRRLRRRRTLTAVAGSVTALAVVGVAGGFVSSLGADRGAVTAASAATGSAGSGGIGPAAPAASGAPVTPAQLVAALQGLLPGTQVTDTTVGSANPDDPEVFAGARLDDGHGAAAVSISLRRFTDAPDQGDIACPDPVYVPNDGCVAEQLADGSKLLLLKGYEYPDKRVLTKSWRAVLTTTDGRRVAFTEWNAAQEKDAPVSRVDPPLDLDRLKALVTDSAWVSLFDRIPKPTNGGWQPGSAATPAGRTVPGWQAMVGTAKGLLPAGLSPADAAGGGPGFAHFTVDDGKGAGLVEINVADWSGTAPSGPKGGSAEARFANATVRADGTRVLVDRDADGDGKSAAGMVRWSVEALLTDGTRVAVSAIGGPNPREATRSAPALTVEQLTALATSPQWRIGGAA</sequence>
<dbReference type="RefSeq" id="WP_354641370.1">
    <property type="nucleotide sequence ID" value="NZ_CP159872.1"/>
</dbReference>
<evidence type="ECO:0008006" key="3">
    <source>
        <dbReference type="Google" id="ProtNLM"/>
    </source>
</evidence>
<keyword evidence="1" id="KW-0812">Transmembrane</keyword>
<gene>
    <name evidence="2" type="ORF">ABWK59_16640</name>
</gene>
<protein>
    <recommendedName>
        <fullName evidence="3">LigA protein</fullName>
    </recommendedName>
</protein>